<dbReference type="Gene3D" id="3.40.50.300">
    <property type="entry name" value="P-loop containing nucleotide triphosphate hydrolases"/>
    <property type="match status" value="1"/>
</dbReference>
<dbReference type="GO" id="GO:0005524">
    <property type="term" value="F:ATP binding"/>
    <property type="evidence" value="ECO:0007669"/>
    <property type="project" value="InterPro"/>
</dbReference>
<dbReference type="EMBL" id="LAZR01000498">
    <property type="protein sequence ID" value="KKN66525.1"/>
    <property type="molecule type" value="Genomic_DNA"/>
</dbReference>
<dbReference type="InterPro" id="IPR027417">
    <property type="entry name" value="P-loop_NTPase"/>
</dbReference>
<evidence type="ECO:0000313" key="2">
    <source>
        <dbReference type="EMBL" id="KKN66525.1"/>
    </source>
</evidence>
<dbReference type="InterPro" id="IPR014001">
    <property type="entry name" value="Helicase_ATP-bd"/>
</dbReference>
<dbReference type="Gene3D" id="3.40.50.10810">
    <property type="entry name" value="Tandem AAA-ATPase domain"/>
    <property type="match status" value="1"/>
</dbReference>
<dbReference type="Pfam" id="PF00176">
    <property type="entry name" value="SNF2-rel_dom"/>
    <property type="match status" value="1"/>
</dbReference>
<dbReference type="AlphaFoldDB" id="A0A0F9SCD1"/>
<name>A0A0F9SCD1_9ZZZZ</name>
<protein>
    <recommendedName>
        <fullName evidence="1">Helicase ATP-binding domain-containing protein</fullName>
    </recommendedName>
</protein>
<sequence length="483" mass="55070">MTTLTVDLLHGYEKKAVNFQCTQPKSMLWLDMGLGKTVVTLTSISHLLRTGYLNGVIIVAPLRVVRLVWRQEAVKWEHTKHLTFSMVVGSKDQRTRALLRPADIYLINYENLQWLSETLQTYFIKKKRPPPFNGLVWDEISKMKNSATHRVRAVISILDQFIWSTGLTGQPAANGYKDLHGQFLVIDRGERLGVSKTAFRTRFYKKVGPYKEVPYEDTEDTIKRLVGDITLEMSAADYNPLPDLIINDIEIEMHEELRVKYEQLEKEFFTRLDSGVDIEVFNQASLTNKCLQFSNGAVYPIAGMPLWEPVHRYKMDALEGIINEAQGSPVLCAYAYRSNAQMIMEHFKHLDPINLTECKTEASLINAMHRWKTNTCPLMIGHPASMGHGIDGLQDTGHILAWFGMNWSLDLVEQFNARVRRQGQGVPVICHRILMQNTLDQAQILALHEKATTQEGLRNAIKQYRLTKESTSVASSIHIQSSI</sequence>
<accession>A0A0F9SCD1</accession>
<comment type="caution">
    <text evidence="2">The sequence shown here is derived from an EMBL/GenBank/DDBJ whole genome shotgun (WGS) entry which is preliminary data.</text>
</comment>
<dbReference type="InterPro" id="IPR000330">
    <property type="entry name" value="SNF2_N"/>
</dbReference>
<reference evidence="2" key="1">
    <citation type="journal article" date="2015" name="Nature">
        <title>Complex archaea that bridge the gap between prokaryotes and eukaryotes.</title>
        <authorList>
            <person name="Spang A."/>
            <person name="Saw J.H."/>
            <person name="Jorgensen S.L."/>
            <person name="Zaremba-Niedzwiedzka K."/>
            <person name="Martijn J."/>
            <person name="Lind A.E."/>
            <person name="van Eijk R."/>
            <person name="Schleper C."/>
            <person name="Guy L."/>
            <person name="Ettema T.J."/>
        </authorList>
    </citation>
    <scope>NUCLEOTIDE SEQUENCE</scope>
</reference>
<evidence type="ECO:0000259" key="1">
    <source>
        <dbReference type="SMART" id="SM00487"/>
    </source>
</evidence>
<organism evidence="2">
    <name type="scientific">marine sediment metagenome</name>
    <dbReference type="NCBI Taxonomy" id="412755"/>
    <lineage>
        <taxon>unclassified sequences</taxon>
        <taxon>metagenomes</taxon>
        <taxon>ecological metagenomes</taxon>
    </lineage>
</organism>
<dbReference type="PANTHER" id="PTHR10799">
    <property type="entry name" value="SNF2/RAD54 HELICASE FAMILY"/>
    <property type="match status" value="1"/>
</dbReference>
<gene>
    <name evidence="2" type="ORF">LCGC14_0470590</name>
</gene>
<dbReference type="SUPFAM" id="SSF52540">
    <property type="entry name" value="P-loop containing nucleoside triphosphate hydrolases"/>
    <property type="match status" value="2"/>
</dbReference>
<dbReference type="SMART" id="SM00487">
    <property type="entry name" value="DEXDc"/>
    <property type="match status" value="1"/>
</dbReference>
<proteinExistence type="predicted"/>
<feature type="domain" description="Helicase ATP-binding" evidence="1">
    <location>
        <begin position="5"/>
        <end position="203"/>
    </location>
</feature>
<dbReference type="InterPro" id="IPR038718">
    <property type="entry name" value="SNF2-like_sf"/>
</dbReference>